<gene>
    <name evidence="3" type="ORF">KK1_021293</name>
</gene>
<proteinExistence type="predicted"/>
<dbReference type="EMBL" id="CM003603">
    <property type="protein sequence ID" value="KYP77027.1"/>
    <property type="molecule type" value="Genomic_DNA"/>
</dbReference>
<evidence type="ECO:0000313" key="3">
    <source>
        <dbReference type="EMBL" id="KYP77027.1"/>
    </source>
</evidence>
<feature type="region of interest" description="Disordered" evidence="1">
    <location>
        <begin position="199"/>
        <end position="234"/>
    </location>
</feature>
<feature type="region of interest" description="Disordered" evidence="1">
    <location>
        <begin position="1"/>
        <end position="31"/>
    </location>
</feature>
<dbReference type="Gramene" id="C.cajan_20675.t">
    <property type="protein sequence ID" value="C.cajan_20675.t"/>
    <property type="gene ID" value="C.cajan_20675"/>
</dbReference>
<dbReference type="Pfam" id="PF03732">
    <property type="entry name" value="Retrotrans_gag"/>
    <property type="match status" value="1"/>
</dbReference>
<dbReference type="OMA" id="HAYIANR"/>
<feature type="domain" description="Retrotransposon gag" evidence="2">
    <location>
        <begin position="74"/>
        <end position="163"/>
    </location>
</feature>
<name>A0A151UCL7_CAJCA</name>
<reference evidence="3 4" key="1">
    <citation type="journal article" date="2012" name="Nat. Biotechnol.">
        <title>Draft genome sequence of pigeonpea (Cajanus cajan), an orphan legume crop of resource-poor farmers.</title>
        <authorList>
            <person name="Varshney R.K."/>
            <person name="Chen W."/>
            <person name="Li Y."/>
            <person name="Bharti A.K."/>
            <person name="Saxena R.K."/>
            <person name="Schlueter J.A."/>
            <person name="Donoghue M.T."/>
            <person name="Azam S."/>
            <person name="Fan G."/>
            <person name="Whaley A.M."/>
            <person name="Farmer A.D."/>
            <person name="Sheridan J."/>
            <person name="Iwata A."/>
            <person name="Tuteja R."/>
            <person name="Penmetsa R.V."/>
            <person name="Wu W."/>
            <person name="Upadhyaya H.D."/>
            <person name="Yang S.P."/>
            <person name="Shah T."/>
            <person name="Saxena K.B."/>
            <person name="Michael T."/>
            <person name="McCombie W.R."/>
            <person name="Yang B."/>
            <person name="Zhang G."/>
            <person name="Yang H."/>
            <person name="Wang J."/>
            <person name="Spillane C."/>
            <person name="Cook D.R."/>
            <person name="May G.D."/>
            <person name="Xu X."/>
            <person name="Jackson S.A."/>
        </authorList>
    </citation>
    <scope>NUCLEOTIDE SEQUENCE [LARGE SCALE GENOMIC DNA]</scope>
    <source>
        <strain evidence="4">cv. Asha</strain>
    </source>
</reference>
<organism evidence="3 4">
    <name type="scientific">Cajanus cajan</name>
    <name type="common">Pigeon pea</name>
    <name type="synonym">Cajanus indicus</name>
    <dbReference type="NCBI Taxonomy" id="3821"/>
    <lineage>
        <taxon>Eukaryota</taxon>
        <taxon>Viridiplantae</taxon>
        <taxon>Streptophyta</taxon>
        <taxon>Embryophyta</taxon>
        <taxon>Tracheophyta</taxon>
        <taxon>Spermatophyta</taxon>
        <taxon>Magnoliopsida</taxon>
        <taxon>eudicotyledons</taxon>
        <taxon>Gunneridae</taxon>
        <taxon>Pentapetalae</taxon>
        <taxon>rosids</taxon>
        <taxon>fabids</taxon>
        <taxon>Fabales</taxon>
        <taxon>Fabaceae</taxon>
        <taxon>Papilionoideae</taxon>
        <taxon>50 kb inversion clade</taxon>
        <taxon>NPAAA clade</taxon>
        <taxon>indigoferoid/millettioid clade</taxon>
        <taxon>Phaseoleae</taxon>
        <taxon>Cajanus</taxon>
    </lineage>
</organism>
<accession>A0A151UCL7</accession>
<feature type="compositionally biased region" description="Low complexity" evidence="1">
    <location>
        <begin position="18"/>
        <end position="29"/>
    </location>
</feature>
<evidence type="ECO:0000313" key="4">
    <source>
        <dbReference type="Proteomes" id="UP000075243"/>
    </source>
</evidence>
<dbReference type="PANTHER" id="PTHR33223">
    <property type="entry name" value="CCHC-TYPE DOMAIN-CONTAINING PROTEIN"/>
    <property type="match status" value="1"/>
</dbReference>
<sequence>MSLLNKKTQEDEDPENVSTHSMPHSTSHSHTARISTKDFKIDLSKFDGTDVDDWIFRLEEYFDVANTPVEHRIKVASFHMIGPAYAWYKWMVRNNYTQDWTVFVDALQKRFGTNLYTNPQEALKELKQQGTVTEYQSQFEALSTRVYGLSEQWLVSFFVAGFKDYLKCQLRLAKPPSYHEAVALALLHEQTHVVLQQSLTQTQPPTSTSTISNTPSDTSSLSTPRSLVTSQTTTKPPYKRFTATELRERRRLGLCYYCDAKYSPSHDCQAKCHMLLAPDDFIDVCHASLEDNRTDEEKAIPEINFNALFGEYNPRTLRLKGSYQGHSINILVDSGSS</sequence>
<protein>
    <recommendedName>
        <fullName evidence="2">Retrotransposon gag domain-containing protein</fullName>
    </recommendedName>
</protein>
<feature type="compositionally biased region" description="Low complexity" evidence="1">
    <location>
        <begin position="199"/>
        <end position="220"/>
    </location>
</feature>
<keyword evidence="4" id="KW-1185">Reference proteome</keyword>
<dbReference type="Proteomes" id="UP000075243">
    <property type="component" value="Chromosome 1"/>
</dbReference>
<dbReference type="InterPro" id="IPR005162">
    <property type="entry name" value="Retrotrans_gag_dom"/>
</dbReference>
<dbReference type="PANTHER" id="PTHR33223:SF6">
    <property type="entry name" value="CCHC-TYPE DOMAIN-CONTAINING PROTEIN"/>
    <property type="match status" value="1"/>
</dbReference>
<evidence type="ECO:0000259" key="2">
    <source>
        <dbReference type="Pfam" id="PF03732"/>
    </source>
</evidence>
<evidence type="ECO:0000256" key="1">
    <source>
        <dbReference type="SAM" id="MobiDB-lite"/>
    </source>
</evidence>
<dbReference type="AlphaFoldDB" id="A0A151UCL7"/>
<feature type="compositionally biased region" description="Polar residues" evidence="1">
    <location>
        <begin position="221"/>
        <end position="234"/>
    </location>
</feature>